<dbReference type="Pfam" id="PF00702">
    <property type="entry name" value="Hydrolase"/>
    <property type="match status" value="1"/>
</dbReference>
<dbReference type="Gene3D" id="3.40.50.1000">
    <property type="entry name" value="HAD superfamily/HAD-like"/>
    <property type="match status" value="1"/>
</dbReference>
<dbReference type="SFLD" id="SFLDS00003">
    <property type="entry name" value="Haloacid_Dehalogenase"/>
    <property type="match status" value="1"/>
</dbReference>
<dbReference type="EMBL" id="JABJRC010000002">
    <property type="protein sequence ID" value="NOL40890.1"/>
    <property type="molecule type" value="Genomic_DNA"/>
</dbReference>
<dbReference type="SUPFAM" id="SSF56784">
    <property type="entry name" value="HAD-like"/>
    <property type="match status" value="1"/>
</dbReference>
<dbReference type="GO" id="GO:0016787">
    <property type="term" value="F:hydrolase activity"/>
    <property type="evidence" value="ECO:0007669"/>
    <property type="project" value="UniProtKB-KW"/>
</dbReference>
<organism evidence="2 3">
    <name type="scientific">Kribbella sandramycini</name>
    <dbReference type="NCBI Taxonomy" id="60450"/>
    <lineage>
        <taxon>Bacteria</taxon>
        <taxon>Bacillati</taxon>
        <taxon>Actinomycetota</taxon>
        <taxon>Actinomycetes</taxon>
        <taxon>Propionibacteriales</taxon>
        <taxon>Kribbellaceae</taxon>
        <taxon>Kribbella</taxon>
    </lineage>
</organism>
<evidence type="ECO:0000313" key="2">
    <source>
        <dbReference type="EMBL" id="NOL40890.1"/>
    </source>
</evidence>
<keyword evidence="3" id="KW-1185">Reference proteome</keyword>
<keyword evidence="2" id="KW-0378">Hydrolase</keyword>
<comment type="caution">
    <text evidence="2">The sequence shown here is derived from an EMBL/GenBank/DDBJ whole genome shotgun (WGS) entry which is preliminary data.</text>
</comment>
<reference evidence="2 3" key="1">
    <citation type="submission" date="2020-05" db="EMBL/GenBank/DDBJ databases">
        <title>Genome sequence of Kribbella sandramycini ATCC 39419.</title>
        <authorList>
            <person name="Maclea K.S."/>
            <person name="Fair J.L."/>
        </authorList>
    </citation>
    <scope>NUCLEOTIDE SEQUENCE [LARGE SCALE GENOMIC DNA]</scope>
    <source>
        <strain evidence="2 3">ATCC 39419</strain>
    </source>
</reference>
<dbReference type="AlphaFoldDB" id="A0A7Y4KY93"/>
<gene>
    <name evidence="1" type="ORF">HNR71_004907</name>
    <name evidence="2" type="ORF">HPO96_11590</name>
</gene>
<dbReference type="EMBL" id="JACHKF010000001">
    <property type="protein sequence ID" value="MBB6569270.1"/>
    <property type="molecule type" value="Genomic_DNA"/>
</dbReference>
<dbReference type="InterPro" id="IPR036412">
    <property type="entry name" value="HAD-like_sf"/>
</dbReference>
<dbReference type="PRINTS" id="PR00413">
    <property type="entry name" value="HADHALOGNASE"/>
</dbReference>
<dbReference type="RefSeq" id="WP_171673361.1">
    <property type="nucleotide sequence ID" value="NZ_BAAAGT010000002.1"/>
</dbReference>
<reference evidence="1 4" key="2">
    <citation type="submission" date="2020-08" db="EMBL/GenBank/DDBJ databases">
        <title>Sequencing the genomes of 1000 actinobacteria strains.</title>
        <authorList>
            <person name="Klenk H.-P."/>
        </authorList>
    </citation>
    <scope>NUCLEOTIDE SEQUENCE [LARGE SCALE GENOMIC DNA]</scope>
    <source>
        <strain evidence="1 4">DSM 15626</strain>
    </source>
</reference>
<sequence>MIRHLLFDADGVLQDLPGGWYAAIEPYVGARTREFLHETWKAELPMLAGDGDYLPVLAAGLRKYGVTTPAAELYDAVWKRIVVIEESIEVVHALRRSGYGVHLGTNQEHRRGAHMRTALGYDDLFDVSCYSHELGVAKPDPQFFTQAADRISAPIDEILFIDDRSRNVEGARAAGMPAEQWDFTQGYDVLRALLAGHGVS</sequence>
<dbReference type="PANTHER" id="PTHR43611">
    <property type="entry name" value="ALPHA-D-GLUCOSE 1-PHOSPHATE PHOSPHATASE"/>
    <property type="match status" value="1"/>
</dbReference>
<dbReference type="NCBIfam" id="TIGR01509">
    <property type="entry name" value="HAD-SF-IA-v3"/>
    <property type="match status" value="1"/>
</dbReference>
<accession>A0A7Y4KY93</accession>
<evidence type="ECO:0000313" key="3">
    <source>
        <dbReference type="Proteomes" id="UP000534306"/>
    </source>
</evidence>
<dbReference type="InterPro" id="IPR006439">
    <property type="entry name" value="HAD-SF_hydro_IA"/>
</dbReference>
<evidence type="ECO:0000313" key="1">
    <source>
        <dbReference type="EMBL" id="MBB6569270.1"/>
    </source>
</evidence>
<name>A0A7Y4KY93_9ACTN</name>
<dbReference type="Proteomes" id="UP000553957">
    <property type="component" value="Unassembled WGS sequence"/>
</dbReference>
<protein>
    <submittedName>
        <fullName evidence="2">HAD-IA family hydrolase</fullName>
    </submittedName>
    <submittedName>
        <fullName evidence="1">Putative hydrolase of the HAD superfamily</fullName>
    </submittedName>
</protein>
<dbReference type="PANTHER" id="PTHR43611:SF3">
    <property type="entry name" value="FLAVIN MONONUCLEOTIDE HYDROLASE 1, CHLOROPLATIC"/>
    <property type="match status" value="1"/>
</dbReference>
<dbReference type="InterPro" id="IPR023214">
    <property type="entry name" value="HAD_sf"/>
</dbReference>
<proteinExistence type="predicted"/>
<evidence type="ECO:0000313" key="4">
    <source>
        <dbReference type="Proteomes" id="UP000553957"/>
    </source>
</evidence>
<dbReference type="Proteomes" id="UP000534306">
    <property type="component" value="Unassembled WGS sequence"/>
</dbReference>
<dbReference type="SFLD" id="SFLDG01129">
    <property type="entry name" value="C1.5:_HAD__Beta-PGM__Phosphata"/>
    <property type="match status" value="1"/>
</dbReference>